<evidence type="ECO:0000313" key="3">
    <source>
        <dbReference type="Proteomes" id="UP000789901"/>
    </source>
</evidence>
<comment type="caution">
    <text evidence="2">The sequence shown here is derived from an EMBL/GenBank/DDBJ whole genome shotgun (WGS) entry which is preliminary data.</text>
</comment>
<keyword evidence="1" id="KW-0175">Coiled coil</keyword>
<organism evidence="2 3">
    <name type="scientific">Gigaspora margarita</name>
    <dbReference type="NCBI Taxonomy" id="4874"/>
    <lineage>
        <taxon>Eukaryota</taxon>
        <taxon>Fungi</taxon>
        <taxon>Fungi incertae sedis</taxon>
        <taxon>Mucoromycota</taxon>
        <taxon>Glomeromycotina</taxon>
        <taxon>Glomeromycetes</taxon>
        <taxon>Diversisporales</taxon>
        <taxon>Gigasporaceae</taxon>
        <taxon>Gigaspora</taxon>
    </lineage>
</organism>
<keyword evidence="3" id="KW-1185">Reference proteome</keyword>
<evidence type="ECO:0000313" key="2">
    <source>
        <dbReference type="EMBL" id="CAG8823153.1"/>
    </source>
</evidence>
<feature type="non-terminal residue" evidence="2">
    <location>
        <position position="1"/>
    </location>
</feature>
<accession>A0ABN7WA05</accession>
<feature type="non-terminal residue" evidence="2">
    <location>
        <position position="204"/>
    </location>
</feature>
<protein>
    <submittedName>
        <fullName evidence="2">13636_t:CDS:1</fullName>
    </submittedName>
</protein>
<dbReference type="Proteomes" id="UP000789901">
    <property type="component" value="Unassembled WGS sequence"/>
</dbReference>
<feature type="coiled-coil region" evidence="1">
    <location>
        <begin position="115"/>
        <end position="147"/>
    </location>
</feature>
<gene>
    <name evidence="2" type="ORF">GMARGA_LOCUS28261</name>
</gene>
<name>A0ABN7WA05_GIGMA</name>
<dbReference type="EMBL" id="CAJVQB010035864">
    <property type="protein sequence ID" value="CAG8823153.1"/>
    <property type="molecule type" value="Genomic_DNA"/>
</dbReference>
<evidence type="ECO:0000256" key="1">
    <source>
        <dbReference type="SAM" id="Coils"/>
    </source>
</evidence>
<reference evidence="2 3" key="1">
    <citation type="submission" date="2021-06" db="EMBL/GenBank/DDBJ databases">
        <authorList>
            <person name="Kallberg Y."/>
            <person name="Tangrot J."/>
            <person name="Rosling A."/>
        </authorList>
    </citation>
    <scope>NUCLEOTIDE SEQUENCE [LARGE SCALE GENOMIC DNA]</scope>
    <source>
        <strain evidence="2 3">120-4 pot B 10/14</strain>
    </source>
</reference>
<proteinExistence type="predicted"/>
<sequence>VERLDDSKLKDYFDIISYHYSEILCENTGCLIKDSNFYMCYKFNKSEQNVCLFPEKEAALSDNKNNRNGQLDNRTSYFLETEFFVADKQTGLQVYISNGSIKLVYTYNASIKNSFELAKIIANELRQQNEEEKAKNLDVEFKDIKDELDDGTVAQKIRESNLQNNQKNELQLLCNTRLKQLQEELYKDNVNMIERLNNIDNLNN</sequence>